<sequence length="166" mass="18110">MHCGAPTLSHSFLTPFPLKLILVRTTGVSGRLPPREQREGLDPRNAKAGAPSLKLPGSRTGARRREEGILTLAFLSIKPSPRGAGGTKQLRSDGEKLPQLSRAETEGRSAHNPIRAMFGVTSVRREFTGSALADRHVPPPTDHQKPEILLMFVPFMSTDKDVFLLV</sequence>
<evidence type="ECO:0000313" key="3">
    <source>
        <dbReference type="Proteomes" id="UP001066276"/>
    </source>
</evidence>
<dbReference type="AlphaFoldDB" id="A0AAV7VS41"/>
<keyword evidence="3" id="KW-1185">Reference proteome</keyword>
<name>A0AAV7VS41_PLEWA</name>
<organism evidence="2 3">
    <name type="scientific">Pleurodeles waltl</name>
    <name type="common">Iberian ribbed newt</name>
    <dbReference type="NCBI Taxonomy" id="8319"/>
    <lineage>
        <taxon>Eukaryota</taxon>
        <taxon>Metazoa</taxon>
        <taxon>Chordata</taxon>
        <taxon>Craniata</taxon>
        <taxon>Vertebrata</taxon>
        <taxon>Euteleostomi</taxon>
        <taxon>Amphibia</taxon>
        <taxon>Batrachia</taxon>
        <taxon>Caudata</taxon>
        <taxon>Salamandroidea</taxon>
        <taxon>Salamandridae</taxon>
        <taxon>Pleurodelinae</taxon>
        <taxon>Pleurodeles</taxon>
    </lineage>
</organism>
<protein>
    <submittedName>
        <fullName evidence="2">Uncharacterized protein</fullName>
    </submittedName>
</protein>
<feature type="compositionally biased region" description="Basic and acidic residues" evidence="1">
    <location>
        <begin position="33"/>
        <end position="45"/>
    </location>
</feature>
<reference evidence="2" key="1">
    <citation type="journal article" date="2022" name="bioRxiv">
        <title>Sequencing and chromosome-scale assembly of the giantPleurodeles waltlgenome.</title>
        <authorList>
            <person name="Brown T."/>
            <person name="Elewa A."/>
            <person name="Iarovenko S."/>
            <person name="Subramanian E."/>
            <person name="Araus A.J."/>
            <person name="Petzold A."/>
            <person name="Susuki M."/>
            <person name="Suzuki K.-i.T."/>
            <person name="Hayashi T."/>
            <person name="Toyoda A."/>
            <person name="Oliveira C."/>
            <person name="Osipova E."/>
            <person name="Leigh N.D."/>
            <person name="Simon A."/>
            <person name="Yun M.H."/>
        </authorList>
    </citation>
    <scope>NUCLEOTIDE SEQUENCE</scope>
    <source>
        <strain evidence="2">20211129_DDA</strain>
        <tissue evidence="2">Liver</tissue>
    </source>
</reference>
<evidence type="ECO:0000313" key="2">
    <source>
        <dbReference type="EMBL" id="KAJ1204515.1"/>
    </source>
</evidence>
<gene>
    <name evidence="2" type="ORF">NDU88_008292</name>
</gene>
<proteinExistence type="predicted"/>
<feature type="region of interest" description="Disordered" evidence="1">
    <location>
        <begin position="80"/>
        <end position="109"/>
    </location>
</feature>
<feature type="region of interest" description="Disordered" evidence="1">
    <location>
        <begin position="30"/>
        <end position="62"/>
    </location>
</feature>
<comment type="caution">
    <text evidence="2">The sequence shown here is derived from an EMBL/GenBank/DDBJ whole genome shotgun (WGS) entry which is preliminary data.</text>
</comment>
<evidence type="ECO:0000256" key="1">
    <source>
        <dbReference type="SAM" id="MobiDB-lite"/>
    </source>
</evidence>
<dbReference type="EMBL" id="JANPWB010000003">
    <property type="protein sequence ID" value="KAJ1204515.1"/>
    <property type="molecule type" value="Genomic_DNA"/>
</dbReference>
<accession>A0AAV7VS41</accession>
<dbReference type="Proteomes" id="UP001066276">
    <property type="component" value="Chromosome 2_1"/>
</dbReference>